<dbReference type="OrthoDB" id="6708205at2"/>
<dbReference type="GO" id="GO:0004553">
    <property type="term" value="F:hydrolase activity, hydrolyzing O-glycosyl compounds"/>
    <property type="evidence" value="ECO:0007669"/>
    <property type="project" value="InterPro"/>
</dbReference>
<comment type="caution">
    <text evidence="2">The sequence shown here is derived from an EMBL/GenBank/DDBJ whole genome shotgun (WGS) entry which is preliminary data.</text>
</comment>
<protein>
    <recommendedName>
        <fullName evidence="4">Chitin-binding type-3 domain-containing protein</fullName>
    </recommendedName>
</protein>
<organism evidence="2 3">
    <name type="scientific">Photobacterium aquimaris</name>
    <dbReference type="NCBI Taxonomy" id="512643"/>
    <lineage>
        <taxon>Bacteria</taxon>
        <taxon>Pseudomonadati</taxon>
        <taxon>Pseudomonadota</taxon>
        <taxon>Gammaproteobacteria</taxon>
        <taxon>Vibrionales</taxon>
        <taxon>Vibrionaceae</taxon>
        <taxon>Photobacterium</taxon>
    </lineage>
</organism>
<proteinExistence type="predicted"/>
<reference evidence="2 3" key="1">
    <citation type="submission" date="2018-03" db="EMBL/GenBank/DDBJ databases">
        <title>Whole genome sequencing of Histamine producing bacteria.</title>
        <authorList>
            <person name="Butler K."/>
        </authorList>
    </citation>
    <scope>NUCLEOTIDE SEQUENCE [LARGE SCALE GENOMIC DNA]</scope>
    <source>
        <strain evidence="2 3">BS2</strain>
    </source>
</reference>
<dbReference type="SUPFAM" id="SSF51055">
    <property type="entry name" value="Carbohydrate binding domain"/>
    <property type="match status" value="1"/>
</dbReference>
<accession>A0A2T3IGQ5</accession>
<dbReference type="GO" id="GO:0005975">
    <property type="term" value="P:carbohydrate metabolic process"/>
    <property type="evidence" value="ECO:0007669"/>
    <property type="project" value="InterPro"/>
</dbReference>
<evidence type="ECO:0000256" key="1">
    <source>
        <dbReference type="SAM" id="SignalP"/>
    </source>
</evidence>
<evidence type="ECO:0008006" key="4">
    <source>
        <dbReference type="Google" id="ProtNLM"/>
    </source>
</evidence>
<evidence type="ECO:0000313" key="3">
    <source>
        <dbReference type="Proteomes" id="UP000240254"/>
    </source>
</evidence>
<keyword evidence="1" id="KW-0732">Signal</keyword>
<dbReference type="EMBL" id="PYMK01000021">
    <property type="protein sequence ID" value="PSU26102.1"/>
    <property type="molecule type" value="Genomic_DNA"/>
</dbReference>
<feature type="chain" id="PRO_5015587492" description="Chitin-binding type-3 domain-containing protein" evidence="1">
    <location>
        <begin position="25"/>
        <end position="869"/>
    </location>
</feature>
<name>A0A2T3IGQ5_9GAMM</name>
<gene>
    <name evidence="2" type="ORF">CTM88_16740</name>
</gene>
<dbReference type="Gene3D" id="2.10.10.20">
    <property type="entry name" value="Carbohydrate-binding module superfamily 5/12"/>
    <property type="match status" value="1"/>
</dbReference>
<sequence>MEFNMRRNLLSIAMLLTASGSVYATETYDPNKSYSAKEQVQLNGNLFEAQWWANANESPANITQNTWESPWIFIAELESDTVPEEVLPPPPIPEITPDLDSASQIKYVQIMNEMANKMVQRVQELKSFANNPDFYFFKDGKKFIELNGVNYEIDQQHGTPIVPLRNWADDSATRNLFSFFDQSWEFSMYEGGVVVVNKEWGNYDWGNGCVLEYLPDGHLDTDYVLNEALTCFVGSETNEPLDATHLAPYKFGVNAEYANMVSIENIGNKLIVAQSPTAENSQYDVPMVGIYDTKENTTTKIFGISEDQPYKGLDDLRSYKSQLFVSAISAHNRIDVFNGENSQYQYSYAVQHTGQAKIAINSQYILVADAEKITVYQHVPLKSGETQSLQPFAYLSYAHGRPTSLEFIGTKLIAGGTQGSAVYDLASLSQGIMLQPMHKNLGSVEAMDANGHYIFVKENNGQYVESTTRFAMYDIQQFIANDYQFKDAEKAVYLIDHFWVSGHDLLVRDNEIVALTNSIIETVTLDKLDTLEFTPNAYVPTAQLAFDDLPHTANVRKVLQDGLNEGLWSISANMGSMVNVRLVDRYTVEITNFTEVDLQQLDLDIRAHSQHSWARLAHLDKLPAYTRITLPLADLNVDNSFNTTDGRGIYNYTKMLSTLDATGNTYGHYGTQHLIDARYSTTTKHPLLDKLNKIDATWDVTFTNQLITNPVAEKPWDANSIKRHIELISNVAYIVSSDNFKNKLLNYKETYGHDMFLYGTTFNTEALYADLLDKTLNSNGFVNYRKQSGFQNTFSFGKSAGTVFGLSDGELDKVDRGEMYDFALYLGEQIGNSWYDGCPPVPCNWKEIHFAKLFVDVYNELDKAGELPY</sequence>
<dbReference type="InterPro" id="IPR036573">
    <property type="entry name" value="CBM_sf_5/12"/>
</dbReference>
<evidence type="ECO:0000313" key="2">
    <source>
        <dbReference type="EMBL" id="PSU26102.1"/>
    </source>
</evidence>
<dbReference type="CDD" id="cd12215">
    <property type="entry name" value="ChiC_BD"/>
    <property type="match status" value="1"/>
</dbReference>
<dbReference type="Proteomes" id="UP000240254">
    <property type="component" value="Unassembled WGS sequence"/>
</dbReference>
<dbReference type="AlphaFoldDB" id="A0A2T3IGQ5"/>
<feature type="signal peptide" evidence="1">
    <location>
        <begin position="1"/>
        <end position="24"/>
    </location>
</feature>
<dbReference type="GO" id="GO:0005576">
    <property type="term" value="C:extracellular region"/>
    <property type="evidence" value="ECO:0007669"/>
    <property type="project" value="InterPro"/>
</dbReference>
<dbReference type="GO" id="GO:0030246">
    <property type="term" value="F:carbohydrate binding"/>
    <property type="evidence" value="ECO:0007669"/>
    <property type="project" value="InterPro"/>
</dbReference>